<dbReference type="Proteomes" id="UP001595818">
    <property type="component" value="Unassembled WGS sequence"/>
</dbReference>
<accession>A0ABV9SYU4</accession>
<proteinExistence type="predicted"/>
<comment type="caution">
    <text evidence="1">The sequence shown here is derived from an EMBL/GenBank/DDBJ whole genome shotgun (WGS) entry which is preliminary data.</text>
</comment>
<evidence type="ECO:0000313" key="1">
    <source>
        <dbReference type="EMBL" id="MFC4871397.1"/>
    </source>
</evidence>
<sequence>MSLLISTRKAAVLILVLSIFLGVNGCSKKITFPVSPVIPTAEPSARVNKTSEDEYRVRLEVSGMALPERLTPAKKHYVVWIETEGQGTRNIGELRNNRGMMANRSRASFESTTRFKPTQIFVTAENSTNLQWPGDHVIFRSNVFRVK</sequence>
<keyword evidence="2" id="KW-1185">Reference proteome</keyword>
<dbReference type="RefSeq" id="WP_377062818.1">
    <property type="nucleotide sequence ID" value="NZ_JBHSJJ010000003.1"/>
</dbReference>
<dbReference type="EMBL" id="JBHSJJ010000003">
    <property type="protein sequence ID" value="MFC4871397.1"/>
    <property type="molecule type" value="Genomic_DNA"/>
</dbReference>
<gene>
    <name evidence="1" type="ORF">ACFPFU_06850</name>
</gene>
<organism evidence="1 2">
    <name type="scientific">Negadavirga shengliensis</name>
    <dbReference type="NCBI Taxonomy" id="1389218"/>
    <lineage>
        <taxon>Bacteria</taxon>
        <taxon>Pseudomonadati</taxon>
        <taxon>Bacteroidota</taxon>
        <taxon>Cytophagia</taxon>
        <taxon>Cytophagales</taxon>
        <taxon>Cyclobacteriaceae</taxon>
        <taxon>Negadavirga</taxon>
    </lineage>
</organism>
<name>A0ABV9SYU4_9BACT</name>
<evidence type="ECO:0000313" key="2">
    <source>
        <dbReference type="Proteomes" id="UP001595818"/>
    </source>
</evidence>
<reference evidence="2" key="1">
    <citation type="journal article" date="2019" name="Int. J. Syst. Evol. Microbiol.">
        <title>The Global Catalogue of Microorganisms (GCM) 10K type strain sequencing project: providing services to taxonomists for standard genome sequencing and annotation.</title>
        <authorList>
            <consortium name="The Broad Institute Genomics Platform"/>
            <consortium name="The Broad Institute Genome Sequencing Center for Infectious Disease"/>
            <person name="Wu L."/>
            <person name="Ma J."/>
        </authorList>
    </citation>
    <scope>NUCLEOTIDE SEQUENCE [LARGE SCALE GENOMIC DNA]</scope>
    <source>
        <strain evidence="2">CGMCC 4.7466</strain>
    </source>
</reference>
<protein>
    <submittedName>
        <fullName evidence="1">Uncharacterized protein</fullName>
    </submittedName>
</protein>